<protein>
    <recommendedName>
        <fullName evidence="2">Histidine kinase/HSP90-like ATPase domain-containing protein</fullName>
    </recommendedName>
</protein>
<reference evidence="3 4" key="1">
    <citation type="journal article" date="2019" name="Int. J. Syst. Evol. Microbiol.">
        <title>The Global Catalogue of Microorganisms (GCM) 10K type strain sequencing project: providing services to taxonomists for standard genome sequencing and annotation.</title>
        <authorList>
            <consortium name="The Broad Institute Genomics Platform"/>
            <consortium name="The Broad Institute Genome Sequencing Center for Infectious Disease"/>
            <person name="Wu L."/>
            <person name="Ma J."/>
        </authorList>
    </citation>
    <scope>NUCLEOTIDE SEQUENCE [LARGE SCALE GENOMIC DNA]</scope>
    <source>
        <strain evidence="3 4">JCM 3146</strain>
    </source>
</reference>
<dbReference type="CDD" id="cd16936">
    <property type="entry name" value="HATPase_RsbW-like"/>
    <property type="match status" value="1"/>
</dbReference>
<dbReference type="Proteomes" id="UP001501822">
    <property type="component" value="Unassembled WGS sequence"/>
</dbReference>
<keyword evidence="1" id="KW-0808">Transferase</keyword>
<feature type="domain" description="Histidine kinase/HSP90-like ATPase" evidence="2">
    <location>
        <begin position="22"/>
        <end position="129"/>
    </location>
</feature>
<dbReference type="Gene3D" id="3.30.565.10">
    <property type="entry name" value="Histidine kinase-like ATPase, C-terminal domain"/>
    <property type="match status" value="1"/>
</dbReference>
<dbReference type="PANTHER" id="PTHR35526:SF3">
    <property type="entry name" value="ANTI-SIGMA-F FACTOR RSBW"/>
    <property type="match status" value="1"/>
</dbReference>
<dbReference type="EMBL" id="BAAABM010000007">
    <property type="protein sequence ID" value="GAA0322375.1"/>
    <property type="molecule type" value="Genomic_DNA"/>
</dbReference>
<keyword evidence="4" id="KW-1185">Reference proteome</keyword>
<keyword evidence="1" id="KW-0418">Kinase</keyword>
<evidence type="ECO:0000313" key="3">
    <source>
        <dbReference type="EMBL" id="GAA0322375.1"/>
    </source>
</evidence>
<keyword evidence="1" id="KW-0723">Serine/threonine-protein kinase</keyword>
<evidence type="ECO:0000313" key="4">
    <source>
        <dbReference type="Proteomes" id="UP001501822"/>
    </source>
</evidence>
<dbReference type="RefSeq" id="WP_252799594.1">
    <property type="nucleotide sequence ID" value="NZ_BAAABM010000007.1"/>
</dbReference>
<accession>A0ABN0W132</accession>
<name>A0ABN0W132_9ACTN</name>
<dbReference type="Pfam" id="PF13581">
    <property type="entry name" value="HATPase_c_2"/>
    <property type="match status" value="1"/>
</dbReference>
<dbReference type="SUPFAM" id="SSF55874">
    <property type="entry name" value="ATPase domain of HSP90 chaperone/DNA topoisomerase II/histidine kinase"/>
    <property type="match status" value="1"/>
</dbReference>
<organism evidence="3 4">
    <name type="scientific">Actinoallomurus spadix</name>
    <dbReference type="NCBI Taxonomy" id="79912"/>
    <lineage>
        <taxon>Bacteria</taxon>
        <taxon>Bacillati</taxon>
        <taxon>Actinomycetota</taxon>
        <taxon>Actinomycetes</taxon>
        <taxon>Streptosporangiales</taxon>
        <taxon>Thermomonosporaceae</taxon>
        <taxon>Actinoallomurus</taxon>
    </lineage>
</organism>
<dbReference type="InterPro" id="IPR036890">
    <property type="entry name" value="HATPase_C_sf"/>
</dbReference>
<dbReference type="InterPro" id="IPR003594">
    <property type="entry name" value="HATPase_dom"/>
</dbReference>
<dbReference type="InterPro" id="IPR050267">
    <property type="entry name" value="Anti-sigma-factor_SerPK"/>
</dbReference>
<comment type="caution">
    <text evidence="3">The sequence shown here is derived from an EMBL/GenBank/DDBJ whole genome shotgun (WGS) entry which is preliminary data.</text>
</comment>
<proteinExistence type="predicted"/>
<evidence type="ECO:0000256" key="1">
    <source>
        <dbReference type="ARBA" id="ARBA00022527"/>
    </source>
</evidence>
<sequence>MYAENDPRTTYEQRQWFCRLDEDPAAVITARALVGTVLAGWDADLVEDAVLVTSELVTNAIAHGDAPVTLTVTVRKEPEPTVILEIADASPELPVQDLPGEVGHFGLWIAEELARLTIHPTTTGKTVRAEFVLFDQPAGSASGVIG</sequence>
<dbReference type="PANTHER" id="PTHR35526">
    <property type="entry name" value="ANTI-SIGMA-F FACTOR RSBW-RELATED"/>
    <property type="match status" value="1"/>
</dbReference>
<evidence type="ECO:0000259" key="2">
    <source>
        <dbReference type="Pfam" id="PF13581"/>
    </source>
</evidence>
<gene>
    <name evidence="3" type="ORF">GCM10010151_10250</name>
</gene>